<dbReference type="RefSeq" id="WP_075800743.1">
    <property type="nucleotide sequence ID" value="NZ_CP015584.1"/>
</dbReference>
<dbReference type="AlphaFoldDB" id="A0A1L7AMR6"/>
<accession>A0A1L7AMR6</accession>
<gene>
    <name evidence="1" type="ORF">RGI145_22365</name>
</gene>
<protein>
    <submittedName>
        <fullName evidence="1">Uncharacterized protein</fullName>
    </submittedName>
</protein>
<dbReference type="Proteomes" id="UP000185494">
    <property type="component" value="Chromosome 2"/>
</dbReference>
<evidence type="ECO:0000313" key="2">
    <source>
        <dbReference type="Proteomes" id="UP000185494"/>
    </source>
</evidence>
<proteinExistence type="predicted"/>
<evidence type="ECO:0000313" key="1">
    <source>
        <dbReference type="EMBL" id="APT60032.1"/>
    </source>
</evidence>
<sequence length="98" mass="10856">MGEPTREEVERVVAGLTQAQRDVLLHLDPEGGWDHTTYSWPQGEALRAIGQLERYRTTDGDWPIDSSSAYGNECWRLSDLGRAVAAALRRGDGGDADR</sequence>
<dbReference type="EMBL" id="CP015584">
    <property type="protein sequence ID" value="APT60032.1"/>
    <property type="molecule type" value="Genomic_DNA"/>
</dbReference>
<name>A0A1L7AMR6_9PROT</name>
<dbReference type="STRING" id="257708.RGI145_22365"/>
<organism evidence="1 2">
    <name type="scientific">Roseomonas gilardii</name>
    <dbReference type="NCBI Taxonomy" id="257708"/>
    <lineage>
        <taxon>Bacteria</taxon>
        <taxon>Pseudomonadati</taxon>
        <taxon>Pseudomonadota</taxon>
        <taxon>Alphaproteobacteria</taxon>
        <taxon>Acetobacterales</taxon>
        <taxon>Roseomonadaceae</taxon>
        <taxon>Roseomonas</taxon>
    </lineage>
</organism>
<reference evidence="1 2" key="1">
    <citation type="submission" date="2016-05" db="EMBL/GenBank/DDBJ databases">
        <title>Complete Genome and Methylome Analysis of Psychrotrophic Bacterial Isolates from Antarctic Lake Untersee.</title>
        <authorList>
            <person name="Fomenkov A."/>
            <person name="Akimov V.N."/>
            <person name="Vasilyeva L.V."/>
            <person name="Andersen D."/>
            <person name="Vincze T."/>
            <person name="Roberts R.J."/>
        </authorList>
    </citation>
    <scope>NUCLEOTIDE SEQUENCE [LARGE SCALE GENOMIC DNA]</scope>
    <source>
        <strain evidence="1 2">U14-5</strain>
    </source>
</reference>
<dbReference type="KEGG" id="rgi:RGI145_22365"/>